<proteinExistence type="predicted"/>
<dbReference type="KEGG" id="hez:U064_0241"/>
<dbReference type="AlphaFoldDB" id="V5NNH9"/>
<gene>
    <name evidence="1" type="ORF">U064_0241</name>
</gene>
<dbReference type="PATRIC" id="fig|1407463.3.peg.241"/>
<sequence length="66" mass="7682">MRIWCDLGCFKGVCCRISSRPISSHYGADQHCKEHAMKRKSGKRSWKTLYFEFAFLGLKVIVSVKR</sequence>
<dbReference type="Proteomes" id="UP000018543">
    <property type="component" value="Chromosome"/>
</dbReference>
<organism evidence="1 2">
    <name type="scientific">Helicobacter pylori BM012S</name>
    <dbReference type="NCBI Taxonomy" id="1407463"/>
    <lineage>
        <taxon>Bacteria</taxon>
        <taxon>Pseudomonadati</taxon>
        <taxon>Campylobacterota</taxon>
        <taxon>Epsilonproteobacteria</taxon>
        <taxon>Campylobacterales</taxon>
        <taxon>Helicobacteraceae</taxon>
        <taxon>Helicobacter</taxon>
    </lineage>
</organism>
<name>V5NNH9_HELPX</name>
<dbReference type="HOGENOM" id="CLU_199678_0_1_7"/>
<evidence type="ECO:0000313" key="2">
    <source>
        <dbReference type="Proteomes" id="UP000018543"/>
    </source>
</evidence>
<reference evidence="1 2" key="1">
    <citation type="journal article" date="2013" name="PLoS ONE">
        <title>Helicobacter pylori genomic microevolution during naturally occurring transmission between adults.</title>
        <authorList>
            <person name="Linz B."/>
            <person name="Windsor H.M."/>
            <person name="Gajewski J.P."/>
            <person name="Hake C.M."/>
            <person name="Drautz D.I."/>
            <person name="Schuster S.C."/>
            <person name="Marshall B.J."/>
        </authorList>
    </citation>
    <scope>NUCLEOTIDE SEQUENCE [LARGE SCALE GENOMIC DNA]</scope>
    <source>
        <strain evidence="1 2">BM012S</strain>
    </source>
</reference>
<evidence type="ECO:0000313" key="1">
    <source>
        <dbReference type="EMBL" id="AHA89177.1"/>
    </source>
</evidence>
<protein>
    <submittedName>
        <fullName evidence="1">Uncharacterized protein</fullName>
    </submittedName>
</protein>
<dbReference type="EMBL" id="CP006889">
    <property type="protein sequence ID" value="AHA89177.1"/>
    <property type="molecule type" value="Genomic_DNA"/>
</dbReference>
<dbReference type="RefSeq" id="WP_023591637.1">
    <property type="nucleotide sequence ID" value="NC_022911.1"/>
</dbReference>
<accession>V5NNH9</accession>